<dbReference type="Pfam" id="PF04011">
    <property type="entry name" value="LemA"/>
    <property type="match status" value="1"/>
</dbReference>
<proteinExistence type="inferred from homology"/>
<reference evidence="7 8" key="1">
    <citation type="journal article" date="2011" name="Biochem. Biophys. Res. Commun.">
        <title>Increased number of Arginine-based salt bridges contributes to the thermotolerance of thermotolerant acetic acid bacteria, Acetobacter tropicalis SKU1100.</title>
        <authorList>
            <person name="Matsutani M."/>
            <person name="Hirakawa H."/>
            <person name="Nishikura M."/>
            <person name="Soemphol W."/>
            <person name="Ali I.A.I."/>
            <person name="Yakushi T."/>
            <person name="Matsushita K."/>
        </authorList>
    </citation>
    <scope>NUCLEOTIDE SEQUENCE [LARGE SCALE GENOMIC DNA]</scope>
    <source>
        <strain evidence="7 8">NBRC 101654</strain>
    </source>
</reference>
<dbReference type="GO" id="GO:0016020">
    <property type="term" value="C:membrane"/>
    <property type="evidence" value="ECO:0007669"/>
    <property type="project" value="UniProtKB-SubCell"/>
</dbReference>
<dbReference type="PANTHER" id="PTHR34478:SF2">
    <property type="entry name" value="MEMBRANE PROTEIN"/>
    <property type="match status" value="1"/>
</dbReference>
<evidence type="ECO:0000256" key="4">
    <source>
        <dbReference type="ARBA" id="ARBA00022989"/>
    </source>
</evidence>
<evidence type="ECO:0000256" key="3">
    <source>
        <dbReference type="ARBA" id="ARBA00022692"/>
    </source>
</evidence>
<gene>
    <name evidence="7" type="ORF">ATPR_1324</name>
</gene>
<dbReference type="AlphaFoldDB" id="F7VD75"/>
<dbReference type="EMBL" id="BABS01000030">
    <property type="protein sequence ID" value="GAA08320.1"/>
    <property type="molecule type" value="Genomic_DNA"/>
</dbReference>
<accession>F7VD75</accession>
<keyword evidence="3 6" id="KW-0812">Transmembrane</keyword>
<evidence type="ECO:0000256" key="5">
    <source>
        <dbReference type="ARBA" id="ARBA00023136"/>
    </source>
</evidence>
<comment type="subcellular location">
    <subcellularLocation>
        <location evidence="1">Membrane</location>
        <topology evidence="1">Single-pass membrane protein</topology>
    </subcellularLocation>
</comment>
<feature type="transmembrane region" description="Helical" evidence="6">
    <location>
        <begin position="14"/>
        <end position="32"/>
    </location>
</feature>
<dbReference type="Proteomes" id="UP000004319">
    <property type="component" value="Unassembled WGS sequence"/>
</dbReference>
<evidence type="ECO:0000256" key="6">
    <source>
        <dbReference type="SAM" id="Phobius"/>
    </source>
</evidence>
<dbReference type="InterPro" id="IPR023353">
    <property type="entry name" value="LemA-like_dom_sf"/>
</dbReference>
<dbReference type="SUPFAM" id="SSF140478">
    <property type="entry name" value="LemA-like"/>
    <property type="match status" value="1"/>
</dbReference>
<keyword evidence="4 6" id="KW-1133">Transmembrane helix</keyword>
<comment type="similarity">
    <text evidence="2">Belongs to the LemA family.</text>
</comment>
<evidence type="ECO:0000313" key="8">
    <source>
        <dbReference type="Proteomes" id="UP000004319"/>
    </source>
</evidence>
<evidence type="ECO:0000256" key="2">
    <source>
        <dbReference type="ARBA" id="ARBA00008854"/>
    </source>
</evidence>
<dbReference type="InterPro" id="IPR007156">
    <property type="entry name" value="MamQ_LemA"/>
</dbReference>
<dbReference type="PANTHER" id="PTHR34478">
    <property type="entry name" value="PROTEIN LEMA"/>
    <property type="match status" value="1"/>
</dbReference>
<evidence type="ECO:0000256" key="1">
    <source>
        <dbReference type="ARBA" id="ARBA00004167"/>
    </source>
</evidence>
<evidence type="ECO:0000313" key="7">
    <source>
        <dbReference type="EMBL" id="GAA08320.1"/>
    </source>
</evidence>
<dbReference type="Gene3D" id="1.20.1440.20">
    <property type="entry name" value="LemA-like domain"/>
    <property type="match status" value="1"/>
</dbReference>
<comment type="caution">
    <text evidence="7">The sequence shown here is derived from an EMBL/GenBank/DDBJ whole genome shotgun (WGS) entry which is preliminary data.</text>
</comment>
<name>F7VD75_9PROT</name>
<keyword evidence="5 6" id="KW-0472">Membrane</keyword>
<organism evidence="7 8">
    <name type="scientific">Acetobacter tropicalis NBRC 101654</name>
    <dbReference type="NCBI Taxonomy" id="749388"/>
    <lineage>
        <taxon>Bacteria</taxon>
        <taxon>Pseudomonadati</taxon>
        <taxon>Pseudomonadota</taxon>
        <taxon>Alphaproteobacteria</taxon>
        <taxon>Acetobacterales</taxon>
        <taxon>Acetobacteraceae</taxon>
        <taxon>Acetobacter</taxon>
    </lineage>
</organism>
<sequence length="207" mass="23311">MPPLFLKDFLMKKLLVPAILIVGLIFIFGTSYNRFMSADQRVQEQMGQLQNEVQRQSDLIPNLVNTVKGYATHEHDTLTDYAGARTGETALNKIDPRTVDDKTLQEKILEAQTRNAQEIKAINAVVEQSPQLQANQDFTRLMVQLEGSQNRITVARQRLQQAILAYNQTVARFPGNLLAGILGYHTRVYYEASPAAQTPPVVDFSKH</sequence>
<protein>
    <submittedName>
        <fullName evidence="7">Cytoplasmic membrane protein</fullName>
    </submittedName>
</protein>